<dbReference type="SUPFAM" id="SSF102114">
    <property type="entry name" value="Radical SAM enzymes"/>
    <property type="match status" value="1"/>
</dbReference>
<sequence>PRLETNRVSDYEAMEDFMMVGLRLLEGVSESDFAAQFPGRTIAAEFGPELAPLLENGLLEITGAAAGNPQGYKLSGKGLPLGNEVFAAFIGTKDEAVVD</sequence>
<evidence type="ECO:0000313" key="3">
    <source>
        <dbReference type="Proteomes" id="UP001519887"/>
    </source>
</evidence>
<reference evidence="2 3" key="1">
    <citation type="submission" date="2021-07" db="EMBL/GenBank/DDBJ databases">
        <title>Paenibacillus radiodurans sp. nov., isolated from the southeastern edge of Tengger Desert.</title>
        <authorList>
            <person name="Zhang G."/>
        </authorList>
    </citation>
    <scope>NUCLEOTIDE SEQUENCE [LARGE SCALE GENOMIC DNA]</scope>
    <source>
        <strain evidence="2 3">CCM 7311</strain>
    </source>
</reference>
<organism evidence="2 3">
    <name type="scientific">Paenibacillus sepulcri</name>
    <dbReference type="NCBI Taxonomy" id="359917"/>
    <lineage>
        <taxon>Bacteria</taxon>
        <taxon>Bacillati</taxon>
        <taxon>Bacillota</taxon>
        <taxon>Bacilli</taxon>
        <taxon>Bacillales</taxon>
        <taxon>Paenibacillaceae</taxon>
        <taxon>Paenibacillus</taxon>
    </lineage>
</organism>
<dbReference type="EMBL" id="JAHZIK010000425">
    <property type="protein sequence ID" value="MBW7455747.1"/>
    <property type="molecule type" value="Genomic_DNA"/>
</dbReference>
<dbReference type="InterPro" id="IPR058240">
    <property type="entry name" value="rSAM_sf"/>
</dbReference>
<accession>A0ABS7C4B3</accession>
<protein>
    <submittedName>
        <fullName evidence="2">Oxygen-independent coproporphyrinogen III oxidase</fullName>
    </submittedName>
</protein>
<dbReference type="Pfam" id="PF06969">
    <property type="entry name" value="HemN_C"/>
    <property type="match status" value="1"/>
</dbReference>
<gene>
    <name evidence="2" type="ORF">K0U00_17105</name>
</gene>
<feature type="domain" description="HemN C-terminal" evidence="1">
    <location>
        <begin position="11"/>
        <end position="63"/>
    </location>
</feature>
<proteinExistence type="predicted"/>
<comment type="caution">
    <text evidence="2">The sequence shown here is derived from an EMBL/GenBank/DDBJ whole genome shotgun (WGS) entry which is preliminary data.</text>
</comment>
<evidence type="ECO:0000313" key="2">
    <source>
        <dbReference type="EMBL" id="MBW7455747.1"/>
    </source>
</evidence>
<dbReference type="InterPro" id="IPR010723">
    <property type="entry name" value="HemN_C"/>
</dbReference>
<keyword evidence="3" id="KW-1185">Reference proteome</keyword>
<evidence type="ECO:0000259" key="1">
    <source>
        <dbReference type="Pfam" id="PF06969"/>
    </source>
</evidence>
<feature type="non-terminal residue" evidence="2">
    <location>
        <position position="1"/>
    </location>
</feature>
<dbReference type="Proteomes" id="UP001519887">
    <property type="component" value="Unassembled WGS sequence"/>
</dbReference>
<name>A0ABS7C4B3_9BACL</name>